<dbReference type="EMBL" id="JAMTCK010000009">
    <property type="protein sequence ID" value="MCP2167306.1"/>
    <property type="molecule type" value="Genomic_DNA"/>
</dbReference>
<accession>A0AAE3GFI6</accession>
<organism evidence="1 2">
    <name type="scientific">Goodfellowiella coeruleoviolacea</name>
    <dbReference type="NCBI Taxonomy" id="334858"/>
    <lineage>
        <taxon>Bacteria</taxon>
        <taxon>Bacillati</taxon>
        <taxon>Actinomycetota</taxon>
        <taxon>Actinomycetes</taxon>
        <taxon>Pseudonocardiales</taxon>
        <taxon>Pseudonocardiaceae</taxon>
        <taxon>Goodfellowiella</taxon>
    </lineage>
</organism>
<dbReference type="Proteomes" id="UP001206128">
    <property type="component" value="Unassembled WGS sequence"/>
</dbReference>
<keyword evidence="2" id="KW-1185">Reference proteome</keyword>
<proteinExistence type="predicted"/>
<protein>
    <submittedName>
        <fullName evidence="1">Uncharacterized protein</fullName>
    </submittedName>
</protein>
<evidence type="ECO:0000313" key="2">
    <source>
        <dbReference type="Proteomes" id="UP001206128"/>
    </source>
</evidence>
<reference evidence="1" key="1">
    <citation type="submission" date="2022-06" db="EMBL/GenBank/DDBJ databases">
        <title>Genomic Encyclopedia of Archaeal and Bacterial Type Strains, Phase II (KMG-II): from individual species to whole genera.</title>
        <authorList>
            <person name="Goeker M."/>
        </authorList>
    </citation>
    <scope>NUCLEOTIDE SEQUENCE</scope>
    <source>
        <strain evidence="1">DSM 43935</strain>
    </source>
</reference>
<gene>
    <name evidence="1" type="ORF">LX83_004179</name>
</gene>
<dbReference type="RefSeq" id="WP_253774037.1">
    <property type="nucleotide sequence ID" value="NZ_JAMTCK010000009.1"/>
</dbReference>
<sequence length="68" mass="8290">MKRRTYTDYDHAKVALGEYLATWRGRLHRRWLARWGWALTVVTAQSDCDCPRYQIAKRRPESLLWRPR</sequence>
<comment type="caution">
    <text evidence="1">The sequence shown here is derived from an EMBL/GenBank/DDBJ whole genome shotgun (WGS) entry which is preliminary data.</text>
</comment>
<evidence type="ECO:0000313" key="1">
    <source>
        <dbReference type="EMBL" id="MCP2167306.1"/>
    </source>
</evidence>
<name>A0AAE3GFI6_9PSEU</name>
<dbReference type="AlphaFoldDB" id="A0AAE3GFI6"/>